<comment type="caution">
    <text evidence="1">The sequence shown here is derived from an EMBL/GenBank/DDBJ whole genome shotgun (WGS) entry which is preliminary data.</text>
</comment>
<name>A0A086Y833_9RHOB</name>
<dbReference type="EMBL" id="JGYG01000003">
    <property type="protein sequence ID" value="KFI30433.1"/>
    <property type="molecule type" value="Genomic_DNA"/>
</dbReference>
<gene>
    <name evidence="1" type="ORF">CN97_12785</name>
</gene>
<dbReference type="eggNOG" id="ENOG5033DMD">
    <property type="taxonomic scope" value="Bacteria"/>
</dbReference>
<accession>A0A086Y833</accession>
<dbReference type="Proteomes" id="UP000028826">
    <property type="component" value="Unassembled WGS sequence"/>
</dbReference>
<sequence>MEHLMSEIRLYAAARGILPSTVLQNAANLGGTTWSKWEAGTASCTMKVAEKVRAYMAANPPEEKTEAAE</sequence>
<dbReference type="AlphaFoldDB" id="A0A086Y833"/>
<keyword evidence="2" id="KW-1185">Reference proteome</keyword>
<organism evidence="1 2">
    <name type="scientific">Haematobacter massiliensis</name>
    <dbReference type="NCBI Taxonomy" id="195105"/>
    <lineage>
        <taxon>Bacteria</taxon>
        <taxon>Pseudomonadati</taxon>
        <taxon>Pseudomonadota</taxon>
        <taxon>Alphaproteobacteria</taxon>
        <taxon>Rhodobacterales</taxon>
        <taxon>Paracoccaceae</taxon>
        <taxon>Haematobacter</taxon>
    </lineage>
</organism>
<protein>
    <submittedName>
        <fullName evidence="1">Uncharacterized protein</fullName>
    </submittedName>
</protein>
<reference evidence="1 2" key="1">
    <citation type="submission" date="2014-03" db="EMBL/GenBank/DDBJ databases">
        <title>Genome of Haematobacter massiliensis CCUG 47968.</title>
        <authorList>
            <person name="Wang D."/>
            <person name="Wang G."/>
        </authorList>
    </citation>
    <scope>NUCLEOTIDE SEQUENCE [LARGE SCALE GENOMIC DNA]</scope>
    <source>
        <strain evidence="1 2">CCUG 47968</strain>
    </source>
</reference>
<evidence type="ECO:0000313" key="1">
    <source>
        <dbReference type="EMBL" id="KFI30433.1"/>
    </source>
</evidence>
<evidence type="ECO:0000313" key="2">
    <source>
        <dbReference type="Proteomes" id="UP000028826"/>
    </source>
</evidence>
<proteinExistence type="predicted"/>
<dbReference type="OrthoDB" id="7874026at2"/>